<feature type="non-terminal residue" evidence="1">
    <location>
        <position position="1"/>
    </location>
</feature>
<gene>
    <name evidence="1" type="ORF">BAE44_0017129</name>
</gene>
<dbReference type="EMBL" id="LWDX02046962">
    <property type="protein sequence ID" value="OEL21850.1"/>
    <property type="molecule type" value="Genomic_DNA"/>
</dbReference>
<protein>
    <submittedName>
        <fullName evidence="1">Uncharacterized protein</fullName>
    </submittedName>
</protein>
<evidence type="ECO:0000313" key="2">
    <source>
        <dbReference type="Proteomes" id="UP000095767"/>
    </source>
</evidence>
<dbReference type="AlphaFoldDB" id="A0A1E5V9L4"/>
<comment type="caution">
    <text evidence="1">The sequence shown here is derived from an EMBL/GenBank/DDBJ whole genome shotgun (WGS) entry which is preliminary data.</text>
</comment>
<reference evidence="1 2" key="1">
    <citation type="submission" date="2016-09" db="EMBL/GenBank/DDBJ databases">
        <title>The draft genome of Dichanthelium oligosanthes: A C3 panicoid grass species.</title>
        <authorList>
            <person name="Studer A.J."/>
            <person name="Schnable J.C."/>
            <person name="Brutnell T.P."/>
        </authorList>
    </citation>
    <scope>NUCLEOTIDE SEQUENCE [LARGE SCALE GENOMIC DNA]</scope>
    <source>
        <strain evidence="2">cv. Kellogg 1175</strain>
        <tissue evidence="1">Leaf</tissue>
    </source>
</reference>
<dbReference type="Proteomes" id="UP000095767">
    <property type="component" value="Unassembled WGS sequence"/>
</dbReference>
<organism evidence="1 2">
    <name type="scientific">Dichanthelium oligosanthes</name>
    <dbReference type="NCBI Taxonomy" id="888268"/>
    <lineage>
        <taxon>Eukaryota</taxon>
        <taxon>Viridiplantae</taxon>
        <taxon>Streptophyta</taxon>
        <taxon>Embryophyta</taxon>
        <taxon>Tracheophyta</taxon>
        <taxon>Spermatophyta</taxon>
        <taxon>Magnoliopsida</taxon>
        <taxon>Liliopsida</taxon>
        <taxon>Poales</taxon>
        <taxon>Poaceae</taxon>
        <taxon>PACMAD clade</taxon>
        <taxon>Panicoideae</taxon>
        <taxon>Panicodae</taxon>
        <taxon>Paniceae</taxon>
        <taxon>Dichantheliinae</taxon>
        <taxon>Dichanthelium</taxon>
    </lineage>
</organism>
<keyword evidence="2" id="KW-1185">Reference proteome</keyword>
<evidence type="ECO:0000313" key="1">
    <source>
        <dbReference type="EMBL" id="OEL21850.1"/>
    </source>
</evidence>
<proteinExistence type="predicted"/>
<accession>A0A1E5V9L4</accession>
<name>A0A1E5V9L4_9POAL</name>
<sequence length="76" mass="8575">LPWAVRRLFYKDASEVGTQLLKDRFQVDRHVGGLDAINKLINGAEAQHLCTTHVPCGRVATNSSQFGNVRTLRIWQ</sequence>